<keyword evidence="1" id="KW-0732">Signal</keyword>
<name>A0A7R9LMA0_9ACAR</name>
<dbReference type="EMBL" id="CAJPVJ010001620">
    <property type="protein sequence ID" value="CAG2165050.1"/>
    <property type="molecule type" value="Genomic_DNA"/>
</dbReference>
<feature type="signal peptide" evidence="1">
    <location>
        <begin position="1"/>
        <end position="22"/>
    </location>
</feature>
<protein>
    <submittedName>
        <fullName evidence="2">Uncharacterized protein</fullName>
    </submittedName>
</protein>
<accession>A0A7R9LMA0</accession>
<proteinExistence type="predicted"/>
<organism evidence="2">
    <name type="scientific">Oppiella nova</name>
    <dbReference type="NCBI Taxonomy" id="334625"/>
    <lineage>
        <taxon>Eukaryota</taxon>
        <taxon>Metazoa</taxon>
        <taxon>Ecdysozoa</taxon>
        <taxon>Arthropoda</taxon>
        <taxon>Chelicerata</taxon>
        <taxon>Arachnida</taxon>
        <taxon>Acari</taxon>
        <taxon>Acariformes</taxon>
        <taxon>Sarcoptiformes</taxon>
        <taxon>Oribatida</taxon>
        <taxon>Brachypylina</taxon>
        <taxon>Oppioidea</taxon>
        <taxon>Oppiidae</taxon>
        <taxon>Oppiella</taxon>
    </lineage>
</organism>
<sequence length="135" mass="14930">MCKFTMFAIVALVFVVINQICAETRQAETDVYDFYGRPLVSHSYNIGDVLGVSCVSKLVPNETYLDKLISINFLKDGELYHKSGDLGSGKIEDYPVKGIQDISGRGWSYFSQNVAINEHSGGATNQTRGSYTCQN</sequence>
<keyword evidence="3" id="KW-1185">Reference proteome</keyword>
<dbReference type="Proteomes" id="UP000728032">
    <property type="component" value="Unassembled WGS sequence"/>
</dbReference>
<evidence type="ECO:0000313" key="3">
    <source>
        <dbReference type="Proteomes" id="UP000728032"/>
    </source>
</evidence>
<feature type="chain" id="PRO_5036211235" evidence="1">
    <location>
        <begin position="23"/>
        <end position="135"/>
    </location>
</feature>
<evidence type="ECO:0000313" key="2">
    <source>
        <dbReference type="EMBL" id="CAD7644306.1"/>
    </source>
</evidence>
<dbReference type="AlphaFoldDB" id="A0A7R9LMA0"/>
<evidence type="ECO:0000256" key="1">
    <source>
        <dbReference type="SAM" id="SignalP"/>
    </source>
</evidence>
<reference evidence="2" key="1">
    <citation type="submission" date="2020-11" db="EMBL/GenBank/DDBJ databases">
        <authorList>
            <person name="Tran Van P."/>
        </authorList>
    </citation>
    <scope>NUCLEOTIDE SEQUENCE</scope>
</reference>
<gene>
    <name evidence="2" type="ORF">ONB1V03_LOCUS4596</name>
</gene>
<dbReference type="EMBL" id="OC916445">
    <property type="protein sequence ID" value="CAD7644306.1"/>
    <property type="molecule type" value="Genomic_DNA"/>
</dbReference>